<keyword evidence="2" id="KW-0732">Signal</keyword>
<dbReference type="PANTHER" id="PTHR16861:SF4">
    <property type="entry name" value="SH3 DOMAIN PROTEIN (AFU_ORTHOLOGUE AFUA_1G13610)"/>
    <property type="match status" value="1"/>
</dbReference>
<organism evidence="3 4">
    <name type="scientific">Tritrichomonas musculus</name>
    <dbReference type="NCBI Taxonomy" id="1915356"/>
    <lineage>
        <taxon>Eukaryota</taxon>
        <taxon>Metamonada</taxon>
        <taxon>Parabasalia</taxon>
        <taxon>Tritrichomonadida</taxon>
        <taxon>Tritrichomonadidae</taxon>
        <taxon>Tritrichomonas</taxon>
    </lineage>
</organism>
<keyword evidence="1" id="KW-0812">Transmembrane</keyword>
<name>A0ABR2KGS2_9EUKA</name>
<keyword evidence="4" id="KW-1185">Reference proteome</keyword>
<accession>A0ABR2KGS2</accession>
<keyword evidence="1" id="KW-0472">Membrane</keyword>
<feature type="transmembrane region" description="Helical" evidence="1">
    <location>
        <begin position="1324"/>
        <end position="1347"/>
    </location>
</feature>
<evidence type="ECO:0000313" key="4">
    <source>
        <dbReference type="Proteomes" id="UP001470230"/>
    </source>
</evidence>
<evidence type="ECO:0000256" key="2">
    <source>
        <dbReference type="SAM" id="SignalP"/>
    </source>
</evidence>
<protein>
    <submittedName>
        <fullName evidence="3">Uncharacterized protein</fullName>
    </submittedName>
</protein>
<sequence>MMVVLFYFIVRSISLCYNIVDAEAFLKNHDEVEFGIKINDGEINQTTLYHTPFTVELPAYFYFYMKYKYCTDWVNFGHDYLISKCERVQAHSWDFIFECESGYILYAYNYMPFGFNLSVVDPKNRTTLLEKYNSYKYKWYQPFSFDIYLESNEYFDEPILIDTLNTSNNTETYKYYYFEDIPYQYRPYSINITVNTRYFFKFGYKDFEENDDIIHKIDNNEITILHHSKPFNATIYLLASLSCNNSIPIELFNITADKNMTDKIIIEDDIPSRCRLDTYPDDSPQIQPDESSDSDIPYSVIFDGKCDKFDDIVQGCRNRSLKYPHCPFLNKAVDAYCGSDVISEISPNSSKLFIIAKDGGRYIFSSALHKMIVHMKSNNNITDPEVFFSRSDSFNNTRKVRVDIFEVDPFISYLTLENLKFNLIFYINSTTLHLISSEYIGSLYRYINTKHLILDNSSLFVDAVFDQLTYVLKNQTDRQQYQIEYTDKNFVLRYKNWNYEFYDNVILECPLSWAKSFGVMLVSHFIDIKVHDGSVTSIKPLNISLMTPDNLINKYKNTSLLEEKPKYFVNLTTSGNWTNIKDNYSVTFTSYDDNIDLHTYVNEKINVTKSPVYKYSNAGWQLAFYQPTDYRDTSLVTYIVVHEPYDDYICESQLDKLLNCRFSDCQYDSSIDYIIDSKCIQQDSLNETLKSINDITDKVIIAVADDNIKIDLTNLPRQYVVKIVGVKDLNSLYDSIYTSKQLLDDSSLYYKSIEVYGGIKEKVSYLTLSHLIFKFYGSPLNIHTLRLNCTKLGSGTEKIETNDLIVDFLSHVNLFDSYIFKIKQYGIIVPHERNDEYFNVFYRIEFNSGWHLYTKGMRDKEFTPIDQHYGYIPYSYAETVCLIAVSRNFEFYIPNDDNPATHKVNITMFSENGVYQEYAKWVPKDDNKYNVDLNISGEWKPEYNLSLTFVSFQDYVKVTSDPQITVKREEIYKFSTHQLIVPSPSPAPNPTDIPTMTPVPELVEKLFDDKVTEITDSKVINEALDKKFKYLNDYEGTKVIVVNADSFPFDRELEDDQYIKPISDSNIKYVNGNLHLVLPDNGKVTVHLNEKKDVDIKLKGKGNIEFADVNSEEGINIKNNANINGTLSITVPDKVKTVSINSIDLTKNSVIECKSKNGNDVTLTVTNIKADVHTNAKLYSVKISDSLTIPQSAKLDLKNVDVTSSNIYYNILNYEKLDPVLVGEFKDPPKTIKITSLESTDSFESKSFDFMEGTFDDGICEKWANLIDFPAGNKYKYINCHDSNNGLILAKKQKILIELLSNEKEPASGGGNGGGKSKGLPPGAIAGIVIGVIVAIAIVVVVVIIVLKKKKNNNNNSSIGEDEQNQEEV</sequence>
<comment type="caution">
    <text evidence="3">The sequence shown here is derived from an EMBL/GenBank/DDBJ whole genome shotgun (WGS) entry which is preliminary data.</text>
</comment>
<evidence type="ECO:0000256" key="1">
    <source>
        <dbReference type="SAM" id="Phobius"/>
    </source>
</evidence>
<dbReference type="EMBL" id="JAPFFF010000005">
    <property type="protein sequence ID" value="KAK8890325.1"/>
    <property type="molecule type" value="Genomic_DNA"/>
</dbReference>
<feature type="signal peptide" evidence="2">
    <location>
        <begin position="1"/>
        <end position="16"/>
    </location>
</feature>
<dbReference type="Proteomes" id="UP001470230">
    <property type="component" value="Unassembled WGS sequence"/>
</dbReference>
<gene>
    <name evidence="3" type="ORF">M9Y10_035099</name>
</gene>
<proteinExistence type="predicted"/>
<keyword evidence="1" id="KW-1133">Transmembrane helix</keyword>
<evidence type="ECO:0000313" key="3">
    <source>
        <dbReference type="EMBL" id="KAK8890325.1"/>
    </source>
</evidence>
<reference evidence="3 4" key="1">
    <citation type="submission" date="2024-04" db="EMBL/GenBank/DDBJ databases">
        <title>Tritrichomonas musculus Genome.</title>
        <authorList>
            <person name="Alves-Ferreira E."/>
            <person name="Grigg M."/>
            <person name="Lorenzi H."/>
            <person name="Galac M."/>
        </authorList>
    </citation>
    <scope>NUCLEOTIDE SEQUENCE [LARGE SCALE GENOMIC DNA]</scope>
    <source>
        <strain evidence="3 4">EAF2021</strain>
    </source>
</reference>
<feature type="chain" id="PRO_5045048963" evidence="2">
    <location>
        <begin position="17"/>
        <end position="1369"/>
    </location>
</feature>
<dbReference type="PANTHER" id="PTHR16861">
    <property type="entry name" value="GLYCOPROTEIN 38"/>
    <property type="match status" value="1"/>
</dbReference>